<reference evidence="1 2" key="1">
    <citation type="submission" date="2018-04" db="EMBL/GenBank/DDBJ databases">
        <title>Novel Campyloabacter and Helicobacter Species and Strains.</title>
        <authorList>
            <person name="Mannion A.J."/>
            <person name="Shen Z."/>
            <person name="Fox J.G."/>
        </authorList>
    </citation>
    <scope>NUCLEOTIDE SEQUENCE [LARGE SCALE GENOMIC DNA]</scope>
    <source>
        <strain evidence="1 2">MIT 17-337</strain>
    </source>
</reference>
<keyword evidence="2" id="KW-1185">Reference proteome</keyword>
<sequence length="170" mass="19313">MKMNFKHLLLAFGISASVAVGLQAEESGLLPLEEARLRVFDTLYQNDLKTLVQKRNFLKKNFKTTNEYDIYTFPNQKLESAYKAYADANLNNGIGTNILHKDLPKTNKAFKVDSTKENPLGYVLMYIWNGNSKLTITATRLDGENLCAKEVLEFEQKANATTLKSSFEQY</sequence>
<dbReference type="OrthoDB" id="5328607at2"/>
<protein>
    <submittedName>
        <fullName evidence="1">Uncharacterized protein</fullName>
    </submittedName>
</protein>
<dbReference type="RefSeq" id="WP_115542838.1">
    <property type="nucleotide sequence ID" value="NZ_NXLQ01000007.1"/>
</dbReference>
<gene>
    <name evidence="1" type="ORF">CQA53_04490</name>
</gene>
<dbReference type="Proteomes" id="UP000256379">
    <property type="component" value="Unassembled WGS sequence"/>
</dbReference>
<proteinExistence type="predicted"/>
<dbReference type="EMBL" id="NXLQ01000007">
    <property type="protein sequence ID" value="RDU66068.1"/>
    <property type="molecule type" value="Genomic_DNA"/>
</dbReference>
<name>A0A3D8ILI2_9HELI</name>
<dbReference type="AlphaFoldDB" id="A0A3D8ILI2"/>
<accession>A0A3D8ILI2</accession>
<evidence type="ECO:0000313" key="1">
    <source>
        <dbReference type="EMBL" id="RDU66068.1"/>
    </source>
</evidence>
<evidence type="ECO:0000313" key="2">
    <source>
        <dbReference type="Proteomes" id="UP000256379"/>
    </source>
</evidence>
<comment type="caution">
    <text evidence="1">The sequence shown here is derived from an EMBL/GenBank/DDBJ whole genome shotgun (WGS) entry which is preliminary data.</text>
</comment>
<organism evidence="1 2">
    <name type="scientific">Helicobacter didelphidarum</name>
    <dbReference type="NCBI Taxonomy" id="2040648"/>
    <lineage>
        <taxon>Bacteria</taxon>
        <taxon>Pseudomonadati</taxon>
        <taxon>Campylobacterota</taxon>
        <taxon>Epsilonproteobacteria</taxon>
        <taxon>Campylobacterales</taxon>
        <taxon>Helicobacteraceae</taxon>
        <taxon>Helicobacter</taxon>
    </lineage>
</organism>